<feature type="compositionally biased region" description="Basic and acidic residues" evidence="6">
    <location>
        <begin position="95"/>
        <end position="104"/>
    </location>
</feature>
<feature type="region of interest" description="Disordered" evidence="6">
    <location>
        <begin position="2769"/>
        <end position="2793"/>
    </location>
</feature>
<feature type="compositionally biased region" description="Basic and acidic residues" evidence="6">
    <location>
        <begin position="1066"/>
        <end position="1097"/>
    </location>
</feature>
<dbReference type="Proteomes" id="UP001153714">
    <property type="component" value="Chromosome 3"/>
</dbReference>
<dbReference type="OrthoDB" id="4737882at2759"/>
<feature type="compositionally biased region" description="Basic residues" evidence="6">
    <location>
        <begin position="223"/>
        <end position="235"/>
    </location>
</feature>
<feature type="compositionally biased region" description="Polar residues" evidence="6">
    <location>
        <begin position="82"/>
        <end position="94"/>
    </location>
</feature>
<feature type="region of interest" description="Disordered" evidence="6">
    <location>
        <begin position="1808"/>
        <end position="1848"/>
    </location>
</feature>
<feature type="region of interest" description="Disordered" evidence="6">
    <location>
        <begin position="3340"/>
        <end position="3366"/>
    </location>
</feature>
<feature type="region of interest" description="Disordered" evidence="6">
    <location>
        <begin position="881"/>
        <end position="1020"/>
    </location>
</feature>
<feature type="domain" description="C2H2-type" evidence="7">
    <location>
        <begin position="4214"/>
        <end position="4242"/>
    </location>
</feature>
<feature type="compositionally biased region" description="Basic residues" evidence="6">
    <location>
        <begin position="2168"/>
        <end position="2186"/>
    </location>
</feature>
<feature type="region of interest" description="Disordered" evidence="6">
    <location>
        <begin position="2486"/>
        <end position="2540"/>
    </location>
</feature>
<feature type="compositionally biased region" description="Polar residues" evidence="6">
    <location>
        <begin position="3140"/>
        <end position="3153"/>
    </location>
</feature>
<feature type="region of interest" description="Disordered" evidence="6">
    <location>
        <begin position="3848"/>
        <end position="3870"/>
    </location>
</feature>
<feature type="compositionally biased region" description="Basic and acidic residues" evidence="6">
    <location>
        <begin position="2212"/>
        <end position="2221"/>
    </location>
</feature>
<reference evidence="8" key="2">
    <citation type="submission" date="2022-10" db="EMBL/GenBank/DDBJ databases">
        <authorList>
            <consortium name="ENA_rothamsted_submissions"/>
            <consortium name="culmorum"/>
            <person name="King R."/>
        </authorList>
    </citation>
    <scope>NUCLEOTIDE SEQUENCE</scope>
</reference>
<feature type="compositionally biased region" description="Polar residues" evidence="6">
    <location>
        <begin position="154"/>
        <end position="177"/>
    </location>
</feature>
<keyword evidence="3 5" id="KW-0863">Zinc-finger</keyword>
<accession>A0A9N9WHN0</accession>
<dbReference type="PROSITE" id="PS50157">
    <property type="entry name" value="ZINC_FINGER_C2H2_2"/>
    <property type="match status" value="2"/>
</dbReference>
<feature type="compositionally biased region" description="Polar residues" evidence="6">
    <location>
        <begin position="2521"/>
        <end position="2530"/>
    </location>
</feature>
<evidence type="ECO:0000256" key="6">
    <source>
        <dbReference type="SAM" id="MobiDB-lite"/>
    </source>
</evidence>
<feature type="domain" description="C2H2-type" evidence="7">
    <location>
        <begin position="3630"/>
        <end position="3658"/>
    </location>
</feature>
<feature type="compositionally biased region" description="Low complexity" evidence="6">
    <location>
        <begin position="2225"/>
        <end position="2237"/>
    </location>
</feature>
<evidence type="ECO:0000259" key="7">
    <source>
        <dbReference type="PROSITE" id="PS50157"/>
    </source>
</evidence>
<feature type="compositionally biased region" description="Basic and acidic residues" evidence="6">
    <location>
        <begin position="1347"/>
        <end position="1360"/>
    </location>
</feature>
<dbReference type="EMBL" id="OU893334">
    <property type="protein sequence ID" value="CAG9791188.1"/>
    <property type="molecule type" value="Genomic_DNA"/>
</dbReference>
<gene>
    <name evidence="8" type="ORF">DIATSA_LOCUS8814</name>
</gene>
<feature type="region of interest" description="Disordered" evidence="6">
    <location>
        <begin position="2011"/>
        <end position="2053"/>
    </location>
</feature>
<feature type="compositionally biased region" description="Basic residues" evidence="6">
    <location>
        <begin position="1098"/>
        <end position="1107"/>
    </location>
</feature>
<proteinExistence type="predicted"/>
<dbReference type="GO" id="GO:0008270">
    <property type="term" value="F:zinc ion binding"/>
    <property type="evidence" value="ECO:0007669"/>
    <property type="project" value="UniProtKB-KW"/>
</dbReference>
<protein>
    <recommendedName>
        <fullName evidence="7">C2H2-type domain-containing protein</fullName>
    </recommendedName>
</protein>
<evidence type="ECO:0000256" key="2">
    <source>
        <dbReference type="ARBA" id="ARBA00022737"/>
    </source>
</evidence>
<feature type="compositionally biased region" description="Basic and acidic residues" evidence="6">
    <location>
        <begin position="420"/>
        <end position="429"/>
    </location>
</feature>
<feature type="region of interest" description="Disordered" evidence="6">
    <location>
        <begin position="4258"/>
        <end position="4281"/>
    </location>
</feature>
<feature type="compositionally biased region" description="Basic residues" evidence="6">
    <location>
        <begin position="2145"/>
        <end position="2157"/>
    </location>
</feature>
<feature type="compositionally biased region" description="Polar residues" evidence="6">
    <location>
        <begin position="2200"/>
        <end position="2209"/>
    </location>
</feature>
<feature type="compositionally biased region" description="Low complexity" evidence="6">
    <location>
        <begin position="3857"/>
        <end position="3870"/>
    </location>
</feature>
<feature type="compositionally biased region" description="Basic and acidic residues" evidence="6">
    <location>
        <begin position="949"/>
        <end position="961"/>
    </location>
</feature>
<keyword evidence="2" id="KW-0677">Repeat</keyword>
<feature type="region of interest" description="Disordered" evidence="6">
    <location>
        <begin position="80"/>
        <end position="104"/>
    </location>
</feature>
<dbReference type="InterPro" id="IPR013087">
    <property type="entry name" value="Znf_C2H2_type"/>
</dbReference>
<evidence type="ECO:0000256" key="3">
    <source>
        <dbReference type="ARBA" id="ARBA00022771"/>
    </source>
</evidence>
<reference evidence="8" key="1">
    <citation type="submission" date="2021-12" db="EMBL/GenBank/DDBJ databases">
        <authorList>
            <person name="King R."/>
        </authorList>
    </citation>
    <scope>NUCLEOTIDE SEQUENCE</scope>
</reference>
<dbReference type="PANTHER" id="PTHR24379">
    <property type="entry name" value="KRAB AND ZINC FINGER DOMAIN-CONTAINING"/>
    <property type="match status" value="1"/>
</dbReference>
<feature type="compositionally biased region" description="Basic and acidic residues" evidence="6">
    <location>
        <begin position="881"/>
        <end position="896"/>
    </location>
</feature>
<name>A0A9N9WHN0_9NEOP</name>
<feature type="compositionally biased region" description="Basic and acidic residues" evidence="6">
    <location>
        <begin position="905"/>
        <end position="935"/>
    </location>
</feature>
<feature type="region of interest" description="Disordered" evidence="6">
    <location>
        <begin position="3983"/>
        <end position="4043"/>
    </location>
</feature>
<feature type="compositionally biased region" description="Basic and acidic residues" evidence="6">
    <location>
        <begin position="1108"/>
        <end position="1139"/>
    </location>
</feature>
<dbReference type="Gene3D" id="3.30.160.60">
    <property type="entry name" value="Classic Zinc Finger"/>
    <property type="match status" value="3"/>
</dbReference>
<feature type="compositionally biased region" description="Polar residues" evidence="6">
    <location>
        <begin position="1606"/>
        <end position="1631"/>
    </location>
</feature>
<dbReference type="GO" id="GO:0000981">
    <property type="term" value="F:DNA-binding transcription factor activity, RNA polymerase II-specific"/>
    <property type="evidence" value="ECO:0007669"/>
    <property type="project" value="TreeGrafter"/>
</dbReference>
<evidence type="ECO:0000256" key="4">
    <source>
        <dbReference type="ARBA" id="ARBA00022833"/>
    </source>
</evidence>
<evidence type="ECO:0000313" key="9">
    <source>
        <dbReference type="Proteomes" id="UP001153714"/>
    </source>
</evidence>
<dbReference type="GO" id="GO:0005634">
    <property type="term" value="C:nucleus"/>
    <property type="evidence" value="ECO:0007669"/>
    <property type="project" value="TreeGrafter"/>
</dbReference>
<feature type="region of interest" description="Disordered" evidence="6">
    <location>
        <begin position="3140"/>
        <end position="3177"/>
    </location>
</feature>
<feature type="compositionally biased region" description="Polar residues" evidence="6">
    <location>
        <begin position="1815"/>
        <end position="1835"/>
    </location>
</feature>
<keyword evidence="9" id="KW-1185">Reference proteome</keyword>
<feature type="compositionally biased region" description="Basic residues" evidence="6">
    <location>
        <begin position="2034"/>
        <end position="2053"/>
    </location>
</feature>
<feature type="region of interest" description="Disordered" evidence="6">
    <location>
        <begin position="4107"/>
        <end position="4130"/>
    </location>
</feature>
<feature type="compositionally biased region" description="Basic and acidic residues" evidence="6">
    <location>
        <begin position="1456"/>
        <end position="1511"/>
    </location>
</feature>
<evidence type="ECO:0000256" key="1">
    <source>
        <dbReference type="ARBA" id="ARBA00022723"/>
    </source>
</evidence>
<keyword evidence="4" id="KW-0862">Zinc</keyword>
<dbReference type="GO" id="GO:0000977">
    <property type="term" value="F:RNA polymerase II transcription regulatory region sequence-specific DNA binding"/>
    <property type="evidence" value="ECO:0007669"/>
    <property type="project" value="TreeGrafter"/>
</dbReference>
<feature type="compositionally biased region" description="Basic and acidic residues" evidence="6">
    <location>
        <begin position="3154"/>
        <end position="3167"/>
    </location>
</feature>
<evidence type="ECO:0000256" key="5">
    <source>
        <dbReference type="PROSITE-ProRule" id="PRU00042"/>
    </source>
</evidence>
<feature type="region of interest" description="Disordered" evidence="6">
    <location>
        <begin position="1930"/>
        <end position="1975"/>
    </location>
</feature>
<feature type="region of interest" description="Disordered" evidence="6">
    <location>
        <begin position="2143"/>
        <end position="2266"/>
    </location>
</feature>
<feature type="region of interest" description="Disordered" evidence="6">
    <location>
        <begin position="1038"/>
        <end position="1139"/>
    </location>
</feature>
<feature type="region of interest" description="Disordered" evidence="6">
    <location>
        <begin position="1456"/>
        <end position="1525"/>
    </location>
</feature>
<feature type="region of interest" description="Disordered" evidence="6">
    <location>
        <begin position="1371"/>
        <end position="1416"/>
    </location>
</feature>
<feature type="compositionally biased region" description="Polar residues" evidence="6">
    <location>
        <begin position="2012"/>
        <end position="2028"/>
    </location>
</feature>
<dbReference type="SMART" id="SM00355">
    <property type="entry name" value="ZnF_C2H2"/>
    <property type="match status" value="24"/>
</dbReference>
<feature type="compositionally biased region" description="Basic and acidic residues" evidence="6">
    <location>
        <begin position="2158"/>
        <end position="2167"/>
    </location>
</feature>
<feature type="region of interest" description="Disordered" evidence="6">
    <location>
        <begin position="138"/>
        <end position="243"/>
    </location>
</feature>
<feature type="compositionally biased region" description="Basic and acidic residues" evidence="6">
    <location>
        <begin position="1956"/>
        <end position="1970"/>
    </location>
</feature>
<feature type="compositionally biased region" description="Basic and acidic residues" evidence="6">
    <location>
        <begin position="188"/>
        <end position="204"/>
    </location>
</feature>
<feature type="compositionally biased region" description="Polar residues" evidence="6">
    <location>
        <begin position="2769"/>
        <end position="2783"/>
    </location>
</feature>
<organism evidence="8 9">
    <name type="scientific">Diatraea saccharalis</name>
    <name type="common">sugarcane borer</name>
    <dbReference type="NCBI Taxonomy" id="40085"/>
    <lineage>
        <taxon>Eukaryota</taxon>
        <taxon>Metazoa</taxon>
        <taxon>Ecdysozoa</taxon>
        <taxon>Arthropoda</taxon>
        <taxon>Hexapoda</taxon>
        <taxon>Insecta</taxon>
        <taxon>Pterygota</taxon>
        <taxon>Neoptera</taxon>
        <taxon>Endopterygota</taxon>
        <taxon>Lepidoptera</taxon>
        <taxon>Glossata</taxon>
        <taxon>Ditrysia</taxon>
        <taxon>Pyraloidea</taxon>
        <taxon>Crambidae</taxon>
        <taxon>Crambinae</taxon>
        <taxon>Diatraea</taxon>
    </lineage>
</organism>
<feature type="compositionally biased region" description="Basic residues" evidence="6">
    <location>
        <begin position="205"/>
        <end position="214"/>
    </location>
</feature>
<dbReference type="PROSITE" id="PS00028">
    <property type="entry name" value="ZINC_FINGER_C2H2_1"/>
    <property type="match status" value="4"/>
</dbReference>
<dbReference type="PANTHER" id="PTHR24379:SF127">
    <property type="entry name" value="BLOODY FINGERS-RELATED"/>
    <property type="match status" value="1"/>
</dbReference>
<feature type="region of interest" description="Disordered" evidence="6">
    <location>
        <begin position="404"/>
        <end position="429"/>
    </location>
</feature>
<feature type="region of interest" description="Disordered" evidence="6">
    <location>
        <begin position="1606"/>
        <end position="1643"/>
    </location>
</feature>
<sequence length="4358" mass="492860">MDLKYDRKFEEMKKYIPFLENMIKRLESTSMTSANPRQAQLDKIRSLRDLLLDKKKRMKMENLLKCEQVLVNLYAKVEQRDTQLSPKSETSQNSKSKDSSDLEAVRNKLKSVVRTTIEEGEETLPEIARASIIEETCTPGSKEPALFQRRPNKTSKSPARITQKSPIKTANSTTSKRNYTRVLLSPEPSERRWDDDNKTSEKLFSRRSPRRSPKRCSPTYNKKERKKSSKQSQGKKSKDLNITLSVPEESLNSLNSKDILKRIMNCSDNDVDIKTLREAKRQILNELKQTGAKYDDISDLLLKSYEKTGSDFKKKDDVEEGELSDSESEAIQSIYGNFILDDNDNASKDKNSKTLEKPKKIQICLVINQDKDNATCEIQNAVSGDTDNDFEMFDKKSLENVQECSKSSEKSNVHNVNQKESSKVDEKGDDDLKVQPCLSLAKDGVSESVAIKFGDSEKIANASAETTNQVANFYKPLVEETCDSNPVTSSTSIEIKENTISPSSTDNLPALAVNLKDIEKEKNNVEIPLLHDQSVATQKPKEDVVSEIDILQALKNEILSESLSIPGSESTPLMHQPKLTKVASVQEIVPKKRISIEKYKKKSIPSTATPNPLFVNDPVLSLMDDSTSSKEDSAKKQSLKLTEKECERFNFPTKLAFDDDDDDMENDLISDEDTTKDIPLNDTYGNLAPKSPDHIDSLECVKSVPPVIIPVDPVKTALAPSKSDVDMRTLMPNVMVCSTIETNQDLIKNNVEKTKAPVDPRVRRDLSQASDKDHLVHSITLDTEKISQPVPPVVNYPNMIPNVTSNKTQNRTLLMTPNMNPNMTPSRVSNMTPNMTPNRNINMTPNARSFDIGNRQKFEVDDNTVTKHVYAPTFPFYDHRESREQSVAKEQERRPLWDQQSRWGDSVDNRDRNPKRDPRSSSVHRETSDYSKSRYGESFNKYDNYNSRFNDRRDSYSKTDCPRTPLPSFGRPEAPSTPNHPFGRLDAPMTPVPSFGRTDCPSTPSHPFGRSECPSTPSHSFGRTDLTWNECPMTPSHPFGRMDVPTTPSHPFGRMDVPTTPSHPFGRSESHSRDPRLNRTSEYDNFQKDDADRNYRRDRNRLHYHNPHRSEPHQPDSYRNYREHSLSRNERNNYSENDSRHFNRDQAYKRESSIGCATSRDYDDRLSTVDRNGDISRNEYHHKVDNDPMRKGFIREQSAGRSMSIDRRMHHASSRASSVGRTVHVNDTRTSVKPDTGSSFTINTSVRSTFQDFLRDDKSQMSDSFERRKRASSVGRTLHHESNVGRSLFNTDDSKHNNDECLKSNNFRRARSVGRDILSSEKEKTFKDLRADFEKFYRENIKGDKYFDSKDSRKYDKDNASSELKNQSIIKNKNIYENANKECRSKKPYSPRKNQRDPRMRRNLPNSKNKYVNNEERGKRQIGIVYSNDNIKKGTILGPGLGVKNYKIPKIKRAVEEVKEDKKKSDEKEAEVKKDVKKEEKKIEAKKNDKKELKEINRNGDKVTEKDDFNKKNNNRNKTLTLEKIETKQDSEKVIANPVKSNEGNEEKLEKRITRLTKKSESSLSTEKDIVSKTKKSKRPVLFDSDSEEDKVESIAKVCKHNKPSKLSTVETSQANETMTDTRTSKNSVSGSIEIPNNEGTSNEILTDNLESNFAIDDLEIFSDNLASDPVIDNINAIIADLDNDLDSSKIATTEFSSDITLENMLDTFDSDKEKNAKTLTENLNDISEVINNDLHQSVESKKVVTFTSVSTDKQNFVGHTLNVTKSERLASQAFESGDIGKHSLQCEQPVKDDTVSTTEINKETIVENVEESKMTISEANSVPDSTNEANSQKLDSGDSLPDSTNESQIDLNSLVTSSHDTLEISSIENVGPSSVTKEVSSMNSIGNILSILQNKSKLKEILNLLGDQSSENEKIKKKLEKLSEIVLDEDDEVENNPNEKSTPDVSVKSLNQSNDPKDSITEETSKVDIDSMNDSNELSVNVDLKSTDDVNLKQSNENETNILENNISESTTENVINERNTTNNEKIQPSKKLPAKKGALSKKGKGKAAKNTVLKRPKRITRSANINVKKTSRELLKLQEDLKEMFISDDVLNATGIRMCRLAKLVNDNTSKQKEDLTTNESGPVVVLEKFKDLETVDEVKSLAKNRKKPGPKRKPKTEEIHENKNNKVKSFKYKPGPKSKTKHIQKSEDDDPYAFESDSVSENNYSIKSADGKEPHNSDSESDSISSSQSFGSTDLLVEVKKKPKRKRSAWQSGVIKPKNRKKKFESNQKAEIFLNEDVLVPEKTQNIPDNNCFTDKSYCFFKNIFIYSCRLCVYSGENIVNHYKQQHPHSEIPLSRLSPEMAKEAIEQCEEVNFQSISKIPTDKYVCRFCFKEFTRKKAALEAFFWHIVSMHTGEYKHSCTLCDNDAKCPFNLDIPPPPKEVKGQLIGYICEKCNFTQISLENLKTHVIVRHNDEQTEVYTINLAVMSKKAIKALVKCSNTEPEKPRVLRSSRSNQSVTETSDDHSDDVTDSDQSSELLSTNKNSKPPTVEQHEKVNMQSKITFESDDNAIEASPSSNMLKTVVKKETIDEEIGNNKEIEGFKNNLISEICGVDMVSNENEVAENSVPEDIDDCAHFKITYTDSGLKEYVCCINGIDNHYKTTLLISMKKHVQVKHAEIWDGYCFICKVIVTPQGKHTFKDCFQHYLDKHMDNFPVLEKNAAQTEEIQDSSPSEVQSSSNKSYINVRPMSELMSKEICMPSTLLPLPPTEELPTLPKIENVMSLGAQTAEPSQASPSYPSVLTEPPKDDDKQYKYEEVQAEVMSKKHRVVLDTMMSSLKLVNVFKCAGSYCSFSSDSPEQALLHASTHQRVGGENSLICSYCDFDCSGNAIDLVMHVFKAHGTCPYACGYCFYRATASQLVMAHISRIHKDAPPKILSLANVQPPQIKDSSMLSREVVVLYYVCAHVCKFRAYTAGRFCEHLIQQHAAELSHPCYICKEKQLTPQQLIQHMKCHELNVYQCTWCLHGADTETALLYHSSQKHPHKQPQAYLRVITNKDGSSQLRVLPLVSFNKSKVAVDIVPANMHENPVREAERSIDLEKLIGHTNMLINSVASKPNEAAPQPPTETESAVTSIIEDNLADVAQQAAAAVIDPVSVSTPQRPATPVTTREMSEQVTRKIKSEPPEQTPKKTLPTDVVVCLDSDDENSRDSRDSRLSIIALSDDETSAADSPNKKSKDESKYKIIPWSILLTCPVCLLTYKSVAGFKRHTNTCVPTGSWTCAHCEIPVTNRDALVKHYVKDHMKDKCLNVCDLCNARFPTVALAKTHLKYVHGITKTMVWKVENAEKEVEWVVGPVNAKPGGVQKRKRSSSGATEPPSKLKRFGPRDVDLLPINPILDESVSCSLCEFKTKVRLNMVRHLQLHAEQQPVPQTAPINPVPHLETNEKHFDKMVNLASSSIVNRAPEKQSRPEGNTTVSVLIPPEAASRYPRYVPDRQRHTCGAKGCSYISVDEAMLRCHWETLHSGSNDFHCVHCPPYQHLDTSKPLTAARIIAHLKMHDATLYACSSCAYYHYKKQVLDKHLSEVHKGVGRLMVVREEVIPPPNAGQVAAPTMDLKPWQCGICNFKSMLRPEVVEHCSKSHQTKMQFKCYYCPFRTSTVENVTKHQANIHPKKNPEIFYFYYREGSIPDEVDGTPRWVKQRQKFAPTDPEVKSEVADSNTYLSQLLSMSAKPIQPPILDLNIVKKEVEDSAEMTIEQLLNKYGQTCEPNGLRYKCPLCKVVTEDTKEAIQSHLYEELKYRRWACTVCSYKAFHRNGLSDHIVQEHRGFDSQEPTQLPLDVNIEKWVTHILQYQTKSIEKNKDNLSKQKILTERPAPSTSTAKTTSVSDKVSDKYSMKDLEQAFGKLGVPSNMFFCCPKCDFEVKEESSMRDHLEGELTKIRWCCSSCAENFQTYHEAQFHCKSVHGVGNSRPVEAVREPAMRAAWIQAVLRVQRLTMNCLPANPPQSTTNPPPPPRDSDNSLLVVRYEETVTPSELVPRKRPAESPSPSEVVEPKRKAAGGSCPSCPFKTKYNHVLREHLLRHYDLKPFSCTFCDFNGTKNLVMLHLQSNHECVIKPEYVKQTPLPTGPLSSPNSTPKQNKLNKPAEESDGKMWCLICERILRESDAATHAHDDGTKPEIGKKGDVVVKCCVCMALRLDYSSLLEHHNASHPDQSINYAFFKLFHDTREVLACSRCDKRFKYIKDLKSHHNASHDSNSMLIYNIVPYSVSASIDSDEDAEPKKSDERKRVARKSTTKLPAQAVAKKSTTRLPYDVTDVDGEYSFYGTKPLSPDRYENVTTLMSFYNTMVPFTLKKLCEVIDINPTVVVEDFKKKM</sequence>
<evidence type="ECO:0000313" key="8">
    <source>
        <dbReference type="EMBL" id="CAG9791188.1"/>
    </source>
</evidence>
<feature type="compositionally biased region" description="Polar residues" evidence="6">
    <location>
        <begin position="4112"/>
        <end position="4125"/>
    </location>
</feature>
<feature type="region of interest" description="Disordered" evidence="6">
    <location>
        <begin position="1347"/>
        <end position="1366"/>
    </location>
</feature>
<keyword evidence="1" id="KW-0479">Metal-binding</keyword>